<dbReference type="Gene3D" id="3.40.50.1820">
    <property type="entry name" value="alpha/beta hydrolase"/>
    <property type="match status" value="1"/>
</dbReference>
<protein>
    <submittedName>
        <fullName evidence="4">Alpha/beta hydrolase</fullName>
    </submittedName>
</protein>
<keyword evidence="2 4" id="KW-0378">Hydrolase</keyword>
<organism evidence="4 5">
    <name type="scientific">Kribbella antibiotica</name>
    <dbReference type="NCBI Taxonomy" id="190195"/>
    <lineage>
        <taxon>Bacteria</taxon>
        <taxon>Bacillati</taxon>
        <taxon>Actinomycetota</taxon>
        <taxon>Actinomycetes</taxon>
        <taxon>Propionibacteriales</taxon>
        <taxon>Kribbellaceae</taxon>
        <taxon>Kribbella</taxon>
    </lineage>
</organism>
<comment type="similarity">
    <text evidence="1">Belongs to the peptidase S33 family.</text>
</comment>
<feature type="domain" description="Serine aminopeptidase S33" evidence="3">
    <location>
        <begin position="25"/>
        <end position="258"/>
    </location>
</feature>
<dbReference type="RefSeq" id="WP_132170539.1">
    <property type="nucleotide sequence ID" value="NZ_SMKX01000068.1"/>
</dbReference>
<dbReference type="InterPro" id="IPR029058">
    <property type="entry name" value="AB_hydrolase_fold"/>
</dbReference>
<evidence type="ECO:0000313" key="4">
    <source>
        <dbReference type="EMBL" id="TDD57683.1"/>
    </source>
</evidence>
<dbReference type="PRINTS" id="PR00111">
    <property type="entry name" value="ABHYDROLASE"/>
</dbReference>
<dbReference type="OrthoDB" id="9806902at2"/>
<dbReference type="PRINTS" id="PR00793">
    <property type="entry name" value="PROAMNOPTASE"/>
</dbReference>
<dbReference type="EMBL" id="SMKX01000068">
    <property type="protein sequence ID" value="TDD57683.1"/>
    <property type="molecule type" value="Genomic_DNA"/>
</dbReference>
<dbReference type="Proteomes" id="UP000295124">
    <property type="component" value="Unassembled WGS sequence"/>
</dbReference>
<dbReference type="GO" id="GO:0004177">
    <property type="term" value="F:aminopeptidase activity"/>
    <property type="evidence" value="ECO:0007669"/>
    <property type="project" value="UniProtKB-EC"/>
</dbReference>
<comment type="caution">
    <text evidence="4">The sequence shown here is derived from an EMBL/GenBank/DDBJ whole genome shotgun (WGS) entry which is preliminary data.</text>
</comment>
<keyword evidence="5" id="KW-1185">Reference proteome</keyword>
<dbReference type="SUPFAM" id="SSF53474">
    <property type="entry name" value="alpha/beta-Hydrolases"/>
    <property type="match status" value="1"/>
</dbReference>
<dbReference type="InterPro" id="IPR051044">
    <property type="entry name" value="MAG_DAG_Lipase"/>
</dbReference>
<evidence type="ECO:0000259" key="3">
    <source>
        <dbReference type="Pfam" id="PF12146"/>
    </source>
</evidence>
<evidence type="ECO:0000256" key="2">
    <source>
        <dbReference type="ARBA" id="ARBA00022801"/>
    </source>
</evidence>
<proteinExistence type="inferred from homology"/>
<dbReference type="AlphaFoldDB" id="A0A4R4ZGM1"/>
<dbReference type="InterPro" id="IPR022742">
    <property type="entry name" value="Hydrolase_4"/>
</dbReference>
<dbReference type="PIRSF" id="PIRSF037442">
    <property type="entry name" value="UCP037442_abhydr"/>
    <property type="match status" value="1"/>
</dbReference>
<dbReference type="InterPro" id="IPR017208">
    <property type="entry name" value="UCP037442_abhydr"/>
</dbReference>
<accession>A0A4R4ZGM1</accession>
<evidence type="ECO:0000256" key="1">
    <source>
        <dbReference type="ARBA" id="ARBA00010088"/>
    </source>
</evidence>
<dbReference type="PANTHER" id="PTHR11614">
    <property type="entry name" value="PHOSPHOLIPASE-RELATED"/>
    <property type="match status" value="1"/>
</dbReference>
<dbReference type="InterPro" id="IPR000073">
    <property type="entry name" value="AB_hydrolase_1"/>
</dbReference>
<evidence type="ECO:0000313" key="5">
    <source>
        <dbReference type="Proteomes" id="UP000295124"/>
    </source>
</evidence>
<dbReference type="Pfam" id="PF12146">
    <property type="entry name" value="Hydrolase_4"/>
    <property type="match status" value="1"/>
</dbReference>
<dbReference type="InterPro" id="IPR002410">
    <property type="entry name" value="Peptidase_S33"/>
</dbReference>
<reference evidence="4 5" key="1">
    <citation type="submission" date="2019-03" db="EMBL/GenBank/DDBJ databases">
        <title>Draft genome sequences of novel Actinobacteria.</title>
        <authorList>
            <person name="Sahin N."/>
            <person name="Ay H."/>
            <person name="Saygin H."/>
        </authorList>
    </citation>
    <scope>NUCLEOTIDE SEQUENCE [LARGE SCALE GENOMIC DNA]</scope>
    <source>
        <strain evidence="4 5">JCM 13523</strain>
    </source>
</reference>
<gene>
    <name evidence="4" type="ORF">E1263_22590</name>
</gene>
<sequence>MRTVHQWRSHDGLLLQQHTWPADGHTKATVMIIHGLGDHGGRYHRVAEQLASQGWAVTALDQRGHGASHGPRANAHVRDHLKDTGAAVTALRRTQPGHPLFLLGHSWGGMLALAYALQNQASLDGLVLCSTAARPTPTSATTMALGRLLAKTAPGTGTRRLPLHQTTRDPQALADFYADPLVFRHRVRARMGFESLVTMNETRQKLSALLTPTLLLHGTADRIAPVEYSKHLYNALTSTDRTLKLYDGLHHQLFNEPERETVLDDLTTWLSSRI</sequence>
<dbReference type="GO" id="GO:0006508">
    <property type="term" value="P:proteolysis"/>
    <property type="evidence" value="ECO:0007669"/>
    <property type="project" value="InterPro"/>
</dbReference>
<name>A0A4R4ZGM1_9ACTN</name>